<sequence>MAEYIETQRFDVSNKSVLELGSGAGLPGLLATKMGATTVCLSDYPDLVILDNLKKNVSLNVSSQVHCRVVPHAWGEQVRDILATNFDEKFDVILMSDVLWMSDQHRNLLNTCTSTIASDGKIYLTCGIHSGWTCIDRFFDMARSCYGLEAKQIERRTVQRWEENAAKAIDDIALRNRTVLVYELWLI</sequence>
<evidence type="ECO:0008006" key="3">
    <source>
        <dbReference type="Google" id="ProtNLM"/>
    </source>
</evidence>
<reference evidence="1" key="1">
    <citation type="submission" date="2020-12" db="EMBL/GenBank/DDBJ databases">
        <title>Metabolic potential, ecology and presence of endohyphal bacteria is reflected in genomic diversity of Mucoromycotina.</title>
        <authorList>
            <person name="Muszewska A."/>
            <person name="Okrasinska A."/>
            <person name="Steczkiewicz K."/>
            <person name="Drgas O."/>
            <person name="Orlowska M."/>
            <person name="Perlinska-Lenart U."/>
            <person name="Aleksandrzak-Piekarczyk T."/>
            <person name="Szatraj K."/>
            <person name="Zielenkiewicz U."/>
            <person name="Pilsyk S."/>
            <person name="Malc E."/>
            <person name="Mieczkowski P."/>
            <person name="Kruszewska J.S."/>
            <person name="Biernat P."/>
            <person name="Pawlowska J."/>
        </authorList>
    </citation>
    <scope>NUCLEOTIDE SEQUENCE</scope>
    <source>
        <strain evidence="1">WA0000067209</strain>
    </source>
</reference>
<proteinExistence type="predicted"/>
<dbReference type="PANTHER" id="PTHR14614:SF10">
    <property type="entry name" value="PROTEIN N-TERMINAL AND LYSINE N-METHYLTRANSFERASE EFM7"/>
    <property type="match status" value="1"/>
</dbReference>
<dbReference type="PANTHER" id="PTHR14614">
    <property type="entry name" value="HEPATOCELLULAR CARCINOMA-ASSOCIATED ANTIGEN"/>
    <property type="match status" value="1"/>
</dbReference>
<comment type="caution">
    <text evidence="1">The sequence shown here is derived from an EMBL/GenBank/DDBJ whole genome shotgun (WGS) entry which is preliminary data.</text>
</comment>
<dbReference type="SUPFAM" id="SSF53335">
    <property type="entry name" value="S-adenosyl-L-methionine-dependent methyltransferases"/>
    <property type="match status" value="1"/>
</dbReference>
<dbReference type="EMBL" id="JAEPQZ010000003">
    <property type="protein sequence ID" value="KAG2183682.1"/>
    <property type="molecule type" value="Genomic_DNA"/>
</dbReference>
<evidence type="ECO:0000313" key="2">
    <source>
        <dbReference type="Proteomes" id="UP000654370"/>
    </source>
</evidence>
<dbReference type="Pfam" id="PF10294">
    <property type="entry name" value="Methyltransf_16"/>
    <property type="match status" value="1"/>
</dbReference>
<evidence type="ECO:0000313" key="1">
    <source>
        <dbReference type="EMBL" id="KAG2183682.1"/>
    </source>
</evidence>
<dbReference type="InterPro" id="IPR019410">
    <property type="entry name" value="Methyltransf_16"/>
</dbReference>
<organism evidence="1 2">
    <name type="scientific">Mortierella isabellina</name>
    <name type="common">Filamentous fungus</name>
    <name type="synonym">Umbelopsis isabellina</name>
    <dbReference type="NCBI Taxonomy" id="91625"/>
    <lineage>
        <taxon>Eukaryota</taxon>
        <taxon>Fungi</taxon>
        <taxon>Fungi incertae sedis</taxon>
        <taxon>Mucoromycota</taxon>
        <taxon>Mucoromycotina</taxon>
        <taxon>Umbelopsidomycetes</taxon>
        <taxon>Umbelopsidales</taxon>
        <taxon>Umbelopsidaceae</taxon>
        <taxon>Umbelopsis</taxon>
    </lineage>
</organism>
<protein>
    <recommendedName>
        <fullName evidence="3">Nicotinamide N-methyltransferase</fullName>
    </recommendedName>
</protein>
<dbReference type="Gene3D" id="3.40.50.150">
    <property type="entry name" value="Vaccinia Virus protein VP39"/>
    <property type="match status" value="1"/>
</dbReference>
<dbReference type="GO" id="GO:0005737">
    <property type="term" value="C:cytoplasm"/>
    <property type="evidence" value="ECO:0007669"/>
    <property type="project" value="TreeGrafter"/>
</dbReference>
<dbReference type="InterPro" id="IPR029063">
    <property type="entry name" value="SAM-dependent_MTases_sf"/>
</dbReference>
<dbReference type="Proteomes" id="UP000654370">
    <property type="component" value="Unassembled WGS sequence"/>
</dbReference>
<dbReference type="AlphaFoldDB" id="A0A8H7UJ59"/>
<keyword evidence="2" id="KW-1185">Reference proteome</keyword>
<dbReference type="OrthoDB" id="407325at2759"/>
<name>A0A8H7UJ59_MORIS</name>
<accession>A0A8H7UJ59</accession>
<gene>
    <name evidence="1" type="ORF">INT43_006690</name>
</gene>